<dbReference type="AlphaFoldDB" id="A0AA88H5V8"/>
<keyword evidence="2" id="KW-1185">Reference proteome</keyword>
<proteinExistence type="predicted"/>
<name>A0AA88H5V8_NAELO</name>
<dbReference type="Proteomes" id="UP000816034">
    <property type="component" value="Unassembled WGS sequence"/>
</dbReference>
<sequence length="741" mass="86931">MLGSFPVESNNEASANRIVRIKPVTNADAYQLNQIDNSHLQQWIDKIEQLFHHNNNFEVRESTSIYSNNTPENILTSITHQDQLLLHEHLQQIFTKIIQDNFTLFKIILEEYPALIRLLDTIISLSFPNLLIVVMRPVLNHLYLLLYKSIVETGDFSDKPKIINKCLNLLGKCVQVSTNFGHNTTITEVLFEFEKNLPDTSKHAMEQYLEQTILEKCYDIKINNRSWSTSRIKNYHVSFLRSCLCFAKLSIFGHPSCHNAMKQYISMFIDNVDWSTSQDNEMLTLAHELTSISEKDEEFVSLTQKAKITSVNMTLLSELFTELLTSMLKQPFKSVYNFKEYRIIAECIRTNASTCIILENFIENLFLECNNNFRILNAAHEIFLHITLTSTKGMLLNELDNGYFSHLVEDVSIHWIRHQFKHYDWFLRSMIFAFSHVMDQEKQHSSNNQQSENTSIKFSQTLIYMTRYIFAHDLSKDLELAQDSLLHIIQTLSQCKNFDRSQYLSFIEEESEDENHAFSFQPFPIHSLIHLYLTMTFVRYDSKNFTYDQVIDFFLLEENDFARFTEKTLIILRWMDQMIILLNSSNTDDHTVGKLSFNHLQLLLLLGYLRILTLFKKKCHKIDNNMNFSRHLSSLILKFHEEYYEPLCLLWKNPKTSNQNNHTQGPFMTSFSQRQKESQITTTSTTQQQQTWNPLGVHRESGIQNHHLTKHQTLMIPLIISTFERISLYDEDVDETDVLSA</sequence>
<accession>A0AA88H5V8</accession>
<gene>
    <name evidence="1" type="ORF">C9374_006827</name>
</gene>
<reference evidence="1 2" key="1">
    <citation type="journal article" date="2018" name="BMC Genomics">
        <title>The genome of Naegleria lovaniensis, the basis for a comparative approach to unravel pathogenicity factors of the human pathogenic amoeba N. fowleri.</title>
        <authorList>
            <person name="Liechti N."/>
            <person name="Schurch N."/>
            <person name="Bruggmann R."/>
            <person name="Wittwer M."/>
        </authorList>
    </citation>
    <scope>NUCLEOTIDE SEQUENCE [LARGE SCALE GENOMIC DNA]</scope>
    <source>
        <strain evidence="1 2">ATCC 30569</strain>
    </source>
</reference>
<organism evidence="1 2">
    <name type="scientific">Naegleria lovaniensis</name>
    <name type="common">Amoeba</name>
    <dbReference type="NCBI Taxonomy" id="51637"/>
    <lineage>
        <taxon>Eukaryota</taxon>
        <taxon>Discoba</taxon>
        <taxon>Heterolobosea</taxon>
        <taxon>Tetramitia</taxon>
        <taxon>Eutetramitia</taxon>
        <taxon>Vahlkampfiidae</taxon>
        <taxon>Naegleria</taxon>
    </lineage>
</organism>
<evidence type="ECO:0000313" key="2">
    <source>
        <dbReference type="Proteomes" id="UP000816034"/>
    </source>
</evidence>
<protein>
    <submittedName>
        <fullName evidence="1">Uncharacterized protein</fullName>
    </submittedName>
</protein>
<dbReference type="EMBL" id="PYSW02000002">
    <property type="protein sequence ID" value="KAG2393296.1"/>
    <property type="molecule type" value="Genomic_DNA"/>
</dbReference>
<dbReference type="GeneID" id="68099281"/>
<comment type="caution">
    <text evidence="1">The sequence shown here is derived from an EMBL/GenBank/DDBJ whole genome shotgun (WGS) entry which is preliminary data.</text>
</comment>
<evidence type="ECO:0000313" key="1">
    <source>
        <dbReference type="EMBL" id="KAG2393296.1"/>
    </source>
</evidence>
<dbReference type="RefSeq" id="XP_044555190.1">
    <property type="nucleotide sequence ID" value="XM_044696730.1"/>
</dbReference>